<evidence type="ECO:0000259" key="3">
    <source>
        <dbReference type="Pfam" id="PF10348"/>
    </source>
</evidence>
<feature type="domain" description="DUF2427" evidence="3">
    <location>
        <begin position="25"/>
        <end position="124"/>
    </location>
</feature>
<dbReference type="OrthoDB" id="4137487at2759"/>
<dbReference type="Pfam" id="PF10355">
    <property type="entry name" value="Ytp1"/>
    <property type="match status" value="1"/>
</dbReference>
<feature type="transmembrane region" description="Helical" evidence="2">
    <location>
        <begin position="37"/>
        <end position="62"/>
    </location>
</feature>
<proteinExistence type="predicted"/>
<feature type="domain" description="Protein YTP1-like C-terminal" evidence="4">
    <location>
        <begin position="152"/>
        <end position="393"/>
    </location>
</feature>
<feature type="compositionally biased region" description="Polar residues" evidence="1">
    <location>
        <begin position="440"/>
        <end position="458"/>
    </location>
</feature>
<dbReference type="RefSeq" id="XP_031854203.1">
    <property type="nucleotide sequence ID" value="XM_031998312.1"/>
</dbReference>
<evidence type="ECO:0008006" key="7">
    <source>
        <dbReference type="Google" id="ProtNLM"/>
    </source>
</evidence>
<feature type="transmembrane region" description="Helical" evidence="2">
    <location>
        <begin position="142"/>
        <end position="164"/>
    </location>
</feature>
<feature type="transmembrane region" description="Helical" evidence="2">
    <location>
        <begin position="69"/>
        <end position="88"/>
    </location>
</feature>
<dbReference type="Proteomes" id="UP000398389">
    <property type="component" value="Unassembled WGS sequence"/>
</dbReference>
<dbReference type="CDD" id="cd08760">
    <property type="entry name" value="Cyt_b561_FRRS1_like"/>
    <property type="match status" value="1"/>
</dbReference>
<evidence type="ECO:0000313" key="6">
    <source>
        <dbReference type="Proteomes" id="UP000398389"/>
    </source>
</evidence>
<dbReference type="GeneID" id="43582412"/>
<keyword evidence="2" id="KW-0812">Transmembrane</keyword>
<protein>
    <recommendedName>
        <fullName evidence="7">Protein YTP1-like C-terminal domain-containing protein</fullName>
    </recommendedName>
</protein>
<feature type="transmembrane region" description="Helical" evidence="2">
    <location>
        <begin position="103"/>
        <end position="121"/>
    </location>
</feature>
<name>A0A5E8BR16_9ASCO</name>
<dbReference type="PANTHER" id="PTHR31685">
    <property type="entry name" value="INTEGRAL MEMBRANE PROTEIN (AFU_ORTHOLOGUE AFUA_6G12730)-RELATED"/>
    <property type="match status" value="1"/>
</dbReference>
<dbReference type="EMBL" id="CABVLU010000003">
    <property type="protein sequence ID" value="VVT53481.1"/>
    <property type="molecule type" value="Genomic_DNA"/>
</dbReference>
<evidence type="ECO:0000256" key="2">
    <source>
        <dbReference type="SAM" id="Phobius"/>
    </source>
</evidence>
<feature type="region of interest" description="Disordered" evidence="1">
    <location>
        <begin position="440"/>
        <end position="463"/>
    </location>
</feature>
<dbReference type="PANTHER" id="PTHR31685:SF2">
    <property type="entry name" value="PROTEIN YTP1"/>
    <property type="match status" value="1"/>
</dbReference>
<feature type="transmembrane region" description="Helical" evidence="2">
    <location>
        <begin position="373"/>
        <end position="394"/>
    </location>
</feature>
<gene>
    <name evidence="5" type="ORF">SAPINGB_P003595</name>
</gene>
<organism evidence="5 6">
    <name type="scientific">Magnusiomyces paraingens</name>
    <dbReference type="NCBI Taxonomy" id="2606893"/>
    <lineage>
        <taxon>Eukaryota</taxon>
        <taxon>Fungi</taxon>
        <taxon>Dikarya</taxon>
        <taxon>Ascomycota</taxon>
        <taxon>Saccharomycotina</taxon>
        <taxon>Dipodascomycetes</taxon>
        <taxon>Dipodascales</taxon>
        <taxon>Dipodascaceae</taxon>
        <taxon>Magnusiomyces</taxon>
    </lineage>
</organism>
<dbReference type="Pfam" id="PF10348">
    <property type="entry name" value="DUF2427"/>
    <property type="match status" value="1"/>
</dbReference>
<feature type="transmembrane region" description="Helical" evidence="2">
    <location>
        <begin position="176"/>
        <end position="199"/>
    </location>
</feature>
<sequence>MSSPTVSYMADLYRLMARHEHAHLDEGQHATADPLDAIMWIHIFLMMFTFGILFPVGLVLGLTRNRWHVPVQTLGGILTIVGIILGHSHKGRQFESNNIHAKFSSWILIAAFAQVIFGIYLKLHLTRGILGRIRSVIVKIHYTIAIILPIFSWIQICFGVIVIQDFCHADHLGQCLAHGIMGSSFIAYGYILTIMLYFGDRALSNRNKSQEFYDSLIITLWGIVNTFTEHRWGQNWSHGDYQHTSMGIIWWCAGMVGIALSKNWKTGEPKRTFIPALVLIFTGWAMSEHAQHLMISTKVHAFFGYALMGAGFCRIIEISFLLKDKPSDSKSIKAFQYLPPFLLVESGICFCGANEEQLALLNEIGIDHSSYLLVLSSCAFLIFFLILCLIILYVKLAQDGDTATNSPSFGEGYSNSWKVVPSSDPNANIEMDSLFDSEASNSNTITGNNENHSSSMPLTSAPVRNDSNVVLDYDYDDDVESLRNIN</sequence>
<dbReference type="AlphaFoldDB" id="A0A5E8BR16"/>
<reference evidence="5 6" key="1">
    <citation type="submission" date="2019-09" db="EMBL/GenBank/DDBJ databases">
        <authorList>
            <person name="Brejova B."/>
        </authorList>
    </citation>
    <scope>NUCLEOTIDE SEQUENCE [LARGE SCALE GENOMIC DNA]</scope>
</reference>
<keyword evidence="2" id="KW-1133">Transmembrane helix</keyword>
<dbReference type="InterPro" id="IPR018827">
    <property type="entry name" value="YTP1_C"/>
</dbReference>
<dbReference type="InterPro" id="IPR018825">
    <property type="entry name" value="DUF2427"/>
</dbReference>
<keyword evidence="6" id="KW-1185">Reference proteome</keyword>
<accession>A0A5E8BR16</accession>
<evidence type="ECO:0000256" key="1">
    <source>
        <dbReference type="SAM" id="MobiDB-lite"/>
    </source>
</evidence>
<evidence type="ECO:0000259" key="4">
    <source>
        <dbReference type="Pfam" id="PF10355"/>
    </source>
</evidence>
<dbReference type="Gene3D" id="1.20.120.1770">
    <property type="match status" value="1"/>
</dbReference>
<keyword evidence="2" id="KW-0472">Membrane</keyword>
<feature type="transmembrane region" description="Helical" evidence="2">
    <location>
        <begin position="302"/>
        <end position="322"/>
    </location>
</feature>
<evidence type="ECO:0000313" key="5">
    <source>
        <dbReference type="EMBL" id="VVT53481.1"/>
    </source>
</evidence>